<feature type="compositionally biased region" description="Basic and acidic residues" evidence="1">
    <location>
        <begin position="1"/>
        <end position="18"/>
    </location>
</feature>
<evidence type="ECO:0000256" key="1">
    <source>
        <dbReference type="SAM" id="MobiDB-lite"/>
    </source>
</evidence>
<proteinExistence type="predicted"/>
<gene>
    <name evidence="2" type="ORF">D4764_09G0009930</name>
</gene>
<feature type="compositionally biased region" description="Basic residues" evidence="1">
    <location>
        <begin position="19"/>
        <end position="33"/>
    </location>
</feature>
<evidence type="ECO:0000313" key="3">
    <source>
        <dbReference type="Proteomes" id="UP000324091"/>
    </source>
</evidence>
<feature type="non-terminal residue" evidence="2">
    <location>
        <position position="1"/>
    </location>
</feature>
<organism evidence="2 3">
    <name type="scientific">Takifugu flavidus</name>
    <name type="common">sansaifugu</name>
    <dbReference type="NCBI Taxonomy" id="433684"/>
    <lineage>
        <taxon>Eukaryota</taxon>
        <taxon>Metazoa</taxon>
        <taxon>Chordata</taxon>
        <taxon>Craniata</taxon>
        <taxon>Vertebrata</taxon>
        <taxon>Euteleostomi</taxon>
        <taxon>Actinopterygii</taxon>
        <taxon>Neopterygii</taxon>
        <taxon>Teleostei</taxon>
        <taxon>Neoteleostei</taxon>
        <taxon>Acanthomorphata</taxon>
        <taxon>Eupercaria</taxon>
        <taxon>Tetraodontiformes</taxon>
        <taxon>Tetradontoidea</taxon>
        <taxon>Tetraodontidae</taxon>
        <taxon>Takifugu</taxon>
    </lineage>
</organism>
<protein>
    <submittedName>
        <fullName evidence="2">Uncharacterized protein</fullName>
    </submittedName>
</protein>
<reference evidence="2 3" key="1">
    <citation type="submission" date="2019-04" db="EMBL/GenBank/DDBJ databases">
        <title>Chromosome genome assembly for Takifugu flavidus.</title>
        <authorList>
            <person name="Xiao S."/>
        </authorList>
    </citation>
    <scope>NUCLEOTIDE SEQUENCE [LARGE SCALE GENOMIC DNA]</scope>
    <source>
        <strain evidence="2">HTHZ2018</strain>
        <tissue evidence="2">Muscle</tissue>
    </source>
</reference>
<sequence length="97" mass="10986">RGEERRGEERGKGEVEERRRRRRGKRRGKKRRGRGEGEGGGEERRGEGEDLARISTQGRGGQAHPEGSPGVPRPVERHSLSNVSWVFPGVSYRRDMP</sequence>
<dbReference type="AlphaFoldDB" id="A0A5C6MM58"/>
<keyword evidence="3" id="KW-1185">Reference proteome</keyword>
<feature type="compositionally biased region" description="Basic and acidic residues" evidence="1">
    <location>
        <begin position="34"/>
        <end position="52"/>
    </location>
</feature>
<dbReference type="EMBL" id="RHFK02000022">
    <property type="protein sequence ID" value="TWW55943.1"/>
    <property type="molecule type" value="Genomic_DNA"/>
</dbReference>
<comment type="caution">
    <text evidence="2">The sequence shown here is derived from an EMBL/GenBank/DDBJ whole genome shotgun (WGS) entry which is preliminary data.</text>
</comment>
<name>A0A5C6MM58_9TELE</name>
<accession>A0A5C6MM58</accession>
<dbReference type="Proteomes" id="UP000324091">
    <property type="component" value="Chromosome 9"/>
</dbReference>
<feature type="region of interest" description="Disordered" evidence="1">
    <location>
        <begin position="1"/>
        <end position="81"/>
    </location>
</feature>
<evidence type="ECO:0000313" key="2">
    <source>
        <dbReference type="EMBL" id="TWW55943.1"/>
    </source>
</evidence>